<evidence type="ECO:0000256" key="7">
    <source>
        <dbReference type="ARBA" id="ARBA00022840"/>
    </source>
</evidence>
<dbReference type="InterPro" id="IPR016136">
    <property type="entry name" value="DNA_helicase_N/primase_C"/>
</dbReference>
<dbReference type="InterPro" id="IPR036185">
    <property type="entry name" value="DNA_heli_DnaB-like_N_sf"/>
</dbReference>
<gene>
    <name evidence="14" type="primary">dnaB</name>
    <name evidence="14" type="ORF">FKM52_17000</name>
</gene>
<dbReference type="EC" id="5.6.2.3" evidence="11 12"/>
<dbReference type="PROSITE" id="PS51199">
    <property type="entry name" value="SF4_HELICASE"/>
    <property type="match status" value="1"/>
</dbReference>
<evidence type="ECO:0000256" key="10">
    <source>
        <dbReference type="ARBA" id="ARBA00048954"/>
    </source>
</evidence>
<dbReference type="InterPro" id="IPR007693">
    <property type="entry name" value="DNA_helicase_DnaB-like_N"/>
</dbReference>
<evidence type="ECO:0000256" key="4">
    <source>
        <dbReference type="ARBA" id="ARBA00022741"/>
    </source>
</evidence>
<dbReference type="OrthoDB" id="9773982at2"/>
<dbReference type="Gene3D" id="1.10.860.10">
    <property type="entry name" value="DNAb Helicase, Chain A"/>
    <property type="match status" value="1"/>
</dbReference>
<evidence type="ECO:0000256" key="5">
    <source>
        <dbReference type="ARBA" id="ARBA00022801"/>
    </source>
</evidence>
<sequence>MTNINIPCSYDAEQAVLGGLMLDNERWDEVVLLLAPDDFFVAQHRAIYRSMAELAAENQPLDLITLANHMELQRLLEPKGGFAYLAELSKNTPSAANILAYAGVVAEKSRLRQLQAVGNMLVTDVQAPGAKSSTLLESTESQLFRLAEREIAQTCTERVINDVMDAMVSRLETLTGMEGSSGTPTGFRELDEKTCGLQPGDLVLLAARPSMGKTALALASCAAAVRERPDAHVFIFSLEMPAEQLSMRLMAMLGRVELSRLRSGEMGDEEWARLSAAMSEIVAWNNRLVIDDTSYQTPSTLRARVRRYVRKYGKPSLIMVDYLQLMRSPEQENRTQEIAEISRALKALAKEFGCPVLALSQLNRQVEQRADKRPNNGDLRDSGALEQDADLIMFIYRDEVYNPGTMDIGVAEVIIGKQRQGPTGTMKVKFDGRYTLFSDFQEGGYDLGYQGGRV</sequence>
<organism evidence="14 15">
    <name type="scientific">Mixta tenebrionis</name>
    <dbReference type="NCBI Taxonomy" id="2562439"/>
    <lineage>
        <taxon>Bacteria</taxon>
        <taxon>Pseudomonadati</taxon>
        <taxon>Pseudomonadota</taxon>
        <taxon>Gammaproteobacteria</taxon>
        <taxon>Enterobacterales</taxon>
        <taxon>Erwiniaceae</taxon>
        <taxon>Mixta</taxon>
    </lineage>
</organism>
<dbReference type="GO" id="GO:0003677">
    <property type="term" value="F:DNA binding"/>
    <property type="evidence" value="ECO:0007669"/>
    <property type="project" value="UniProtKB-UniRule"/>
</dbReference>
<dbReference type="SUPFAM" id="SSF52540">
    <property type="entry name" value="P-loop containing nucleoside triphosphate hydrolases"/>
    <property type="match status" value="1"/>
</dbReference>
<keyword evidence="8 12" id="KW-0238">DNA-binding</keyword>
<comment type="function">
    <text evidence="12">The main replicative DNA helicase, it participates in initiation and elongation during chromosome replication. Travels ahead of the DNA replisome, separating dsDNA into templates for DNA synthesis. A processive ATP-dependent 5'-3' DNA helicase it has DNA-dependent ATPase activity.</text>
</comment>
<evidence type="ECO:0000256" key="8">
    <source>
        <dbReference type="ARBA" id="ARBA00023125"/>
    </source>
</evidence>
<keyword evidence="7 12" id="KW-0067">ATP-binding</keyword>
<reference evidence="14 15" key="1">
    <citation type="submission" date="2019-06" db="EMBL/GenBank/DDBJ databases">
        <authorList>
            <person name="Yang Y."/>
        </authorList>
    </citation>
    <scope>NUCLEOTIDE SEQUENCE [LARGE SCALE GENOMIC DNA]</scope>
    <source>
        <strain evidence="14 15">BIT-26</strain>
    </source>
</reference>
<name>A0A506V5E3_9GAMM</name>
<dbReference type="AlphaFoldDB" id="A0A506V5E3"/>
<evidence type="ECO:0000256" key="11">
    <source>
        <dbReference type="NCBIfam" id="TIGR00665"/>
    </source>
</evidence>
<dbReference type="GO" id="GO:0043139">
    <property type="term" value="F:5'-3' DNA helicase activity"/>
    <property type="evidence" value="ECO:0007669"/>
    <property type="project" value="UniProtKB-EC"/>
</dbReference>
<keyword evidence="2 12" id="KW-0639">Primosome</keyword>
<dbReference type="GO" id="GO:0006269">
    <property type="term" value="P:DNA replication, synthesis of primer"/>
    <property type="evidence" value="ECO:0007669"/>
    <property type="project" value="UniProtKB-UniRule"/>
</dbReference>
<dbReference type="GO" id="GO:1990077">
    <property type="term" value="C:primosome complex"/>
    <property type="evidence" value="ECO:0007669"/>
    <property type="project" value="UniProtKB-UniRule"/>
</dbReference>
<dbReference type="InterPro" id="IPR007694">
    <property type="entry name" value="DNA_helicase_DnaB-like_C"/>
</dbReference>
<comment type="catalytic activity">
    <reaction evidence="10 12">
        <text>ATP + H2O = ADP + phosphate + H(+)</text>
        <dbReference type="Rhea" id="RHEA:13065"/>
        <dbReference type="ChEBI" id="CHEBI:15377"/>
        <dbReference type="ChEBI" id="CHEBI:15378"/>
        <dbReference type="ChEBI" id="CHEBI:30616"/>
        <dbReference type="ChEBI" id="CHEBI:43474"/>
        <dbReference type="ChEBI" id="CHEBI:456216"/>
        <dbReference type="EC" id="5.6.2.3"/>
    </reaction>
</comment>
<dbReference type="GO" id="GO:0005829">
    <property type="term" value="C:cytosol"/>
    <property type="evidence" value="ECO:0007669"/>
    <property type="project" value="TreeGrafter"/>
</dbReference>
<evidence type="ECO:0000313" key="14">
    <source>
        <dbReference type="EMBL" id="TPW40877.1"/>
    </source>
</evidence>
<dbReference type="GO" id="GO:0005524">
    <property type="term" value="F:ATP binding"/>
    <property type="evidence" value="ECO:0007669"/>
    <property type="project" value="UniProtKB-UniRule"/>
</dbReference>
<evidence type="ECO:0000256" key="6">
    <source>
        <dbReference type="ARBA" id="ARBA00022806"/>
    </source>
</evidence>
<dbReference type="NCBIfam" id="NF040583">
    <property type="entry name" value="dnaB_SPI-7_type"/>
    <property type="match status" value="1"/>
</dbReference>
<dbReference type="Pfam" id="PF03796">
    <property type="entry name" value="DnaB_C"/>
    <property type="match status" value="1"/>
</dbReference>
<comment type="caution">
    <text evidence="14">The sequence shown here is derived from an EMBL/GenBank/DDBJ whole genome shotgun (WGS) entry which is preliminary data.</text>
</comment>
<evidence type="ECO:0000313" key="15">
    <source>
        <dbReference type="Proteomes" id="UP000319523"/>
    </source>
</evidence>
<dbReference type="NCBIfam" id="TIGR00665">
    <property type="entry name" value="DnaB"/>
    <property type="match status" value="1"/>
</dbReference>
<dbReference type="InterPro" id="IPR007692">
    <property type="entry name" value="DNA_helicase_DnaB"/>
</dbReference>
<dbReference type="Proteomes" id="UP000319523">
    <property type="component" value="Unassembled WGS sequence"/>
</dbReference>
<dbReference type="PANTHER" id="PTHR30153">
    <property type="entry name" value="REPLICATIVE DNA HELICASE DNAB"/>
    <property type="match status" value="1"/>
</dbReference>
<keyword evidence="4 12" id="KW-0547">Nucleotide-binding</keyword>
<feature type="domain" description="SF4 helicase" evidence="13">
    <location>
        <begin position="176"/>
        <end position="444"/>
    </location>
</feature>
<dbReference type="Pfam" id="PF00772">
    <property type="entry name" value="DnaB"/>
    <property type="match status" value="1"/>
</dbReference>
<keyword evidence="6 12" id="KW-0347">Helicase</keyword>
<evidence type="ECO:0000256" key="1">
    <source>
        <dbReference type="ARBA" id="ARBA00008428"/>
    </source>
</evidence>
<dbReference type="CDD" id="cd00984">
    <property type="entry name" value="DnaB_C"/>
    <property type="match status" value="1"/>
</dbReference>
<accession>A0A506V5E3</accession>
<dbReference type="SUPFAM" id="SSF48024">
    <property type="entry name" value="N-terminal domain of DnaB helicase"/>
    <property type="match status" value="1"/>
</dbReference>
<keyword evidence="9" id="KW-0413">Isomerase</keyword>
<dbReference type="InterPro" id="IPR027417">
    <property type="entry name" value="P-loop_NTPase"/>
</dbReference>
<comment type="similarity">
    <text evidence="1 12">Belongs to the helicase family. DnaB subfamily.</text>
</comment>
<dbReference type="GO" id="GO:0016887">
    <property type="term" value="F:ATP hydrolysis activity"/>
    <property type="evidence" value="ECO:0007669"/>
    <property type="project" value="RHEA"/>
</dbReference>
<evidence type="ECO:0000256" key="3">
    <source>
        <dbReference type="ARBA" id="ARBA00022705"/>
    </source>
</evidence>
<evidence type="ECO:0000259" key="13">
    <source>
        <dbReference type="PROSITE" id="PS51199"/>
    </source>
</evidence>
<dbReference type="RefSeq" id="WP_141177342.1">
    <property type="nucleotide sequence ID" value="NZ_JBHUFX010000007.1"/>
</dbReference>
<evidence type="ECO:0000256" key="2">
    <source>
        <dbReference type="ARBA" id="ARBA00022515"/>
    </source>
</evidence>
<dbReference type="EMBL" id="VHQI01000011">
    <property type="protein sequence ID" value="TPW40877.1"/>
    <property type="molecule type" value="Genomic_DNA"/>
</dbReference>
<keyword evidence="3 12" id="KW-0235">DNA replication</keyword>
<protein>
    <recommendedName>
        <fullName evidence="11 12">Replicative DNA helicase</fullName>
        <ecNumber evidence="11 12">5.6.2.3</ecNumber>
    </recommendedName>
</protein>
<proteinExistence type="inferred from homology"/>
<dbReference type="Gene3D" id="3.40.50.300">
    <property type="entry name" value="P-loop containing nucleotide triphosphate hydrolases"/>
    <property type="match status" value="1"/>
</dbReference>
<keyword evidence="15" id="KW-1185">Reference proteome</keyword>
<dbReference type="PANTHER" id="PTHR30153:SF2">
    <property type="entry name" value="REPLICATIVE DNA HELICASE"/>
    <property type="match status" value="1"/>
</dbReference>
<keyword evidence="5 12" id="KW-0378">Hydrolase</keyword>
<evidence type="ECO:0000256" key="9">
    <source>
        <dbReference type="ARBA" id="ARBA00023235"/>
    </source>
</evidence>
<evidence type="ECO:0000256" key="12">
    <source>
        <dbReference type="RuleBase" id="RU362085"/>
    </source>
</evidence>